<feature type="compositionally biased region" description="Pro residues" evidence="1">
    <location>
        <begin position="597"/>
        <end position="612"/>
    </location>
</feature>
<sequence length="638" mass="71855">MSLDNVVAVLSANVANGCSIPELCKDFKESFGLDLLVLCKDAGFQTVFSYLKSRPREFQVSKGDRWSLIPGAFPQLKENEDRILRSTKGAGKSRGGKGPPPRGGPIRSRGFGGAQSKHGAAFGTARDNYDNGGRVSPKTTTRRGEVGSGSSSRSDRNNDYYGYPSNYNFNPSRNRGGYDDDDYDRLSDTRDYDDQRSYSKDNHNDYDDVGGRADRNGVKEDYRDRNSYRDYDRNRDSGYDRNGDGKWQAEEHSHSSYYSARDGDKYNGYSDTRDYDDRHSQHSGRSDRAERWKEDEYGQARSNKDGRDRRDGDDYAYERRDGDYRFDTLSDRDRSKNFGYVNAADAWLSSRDDKDRKEKETAERELWNIFHPGEEMSRGIKAGREKVNSRDDRAAAGPSAASTLPVAEASIKSPPASVRSSQPSEAALDLYQAPTERMAEMSLADERPGKELTTIETQDAEARQLMLSNPHVKVFCTEMADAFVSCNRKFLSIEEALELTYFMVEEICKTFEIEYTGKQFTRMLRKMCILHLAIYFPNYFLYNPYKKTLMISNAGLRDLPTNPEKAARLSPHPNDKHLEQFFTSLPPGLAVARTAVVPPPPGLTQGLSPPPGLSRSRASDTNSSKPPGLPFGKLKFPK</sequence>
<dbReference type="AlphaFoldDB" id="A0A2A2K5G3"/>
<evidence type="ECO:0000313" key="3">
    <source>
        <dbReference type="Proteomes" id="UP000218231"/>
    </source>
</evidence>
<feature type="region of interest" description="Disordered" evidence="1">
    <location>
        <begin position="383"/>
        <end position="425"/>
    </location>
</feature>
<organism evidence="2 3">
    <name type="scientific">Diploscapter pachys</name>
    <dbReference type="NCBI Taxonomy" id="2018661"/>
    <lineage>
        <taxon>Eukaryota</taxon>
        <taxon>Metazoa</taxon>
        <taxon>Ecdysozoa</taxon>
        <taxon>Nematoda</taxon>
        <taxon>Chromadorea</taxon>
        <taxon>Rhabditida</taxon>
        <taxon>Rhabditina</taxon>
        <taxon>Rhabditomorpha</taxon>
        <taxon>Rhabditoidea</taxon>
        <taxon>Rhabditidae</taxon>
        <taxon>Diploscapter</taxon>
    </lineage>
</organism>
<evidence type="ECO:0000256" key="1">
    <source>
        <dbReference type="SAM" id="MobiDB-lite"/>
    </source>
</evidence>
<protein>
    <submittedName>
        <fullName evidence="2">Uncharacterized protein</fullName>
    </submittedName>
</protein>
<feature type="region of interest" description="Disordered" evidence="1">
    <location>
        <begin position="86"/>
        <end position="320"/>
    </location>
</feature>
<evidence type="ECO:0000313" key="2">
    <source>
        <dbReference type="EMBL" id="PAV69145.1"/>
    </source>
</evidence>
<accession>A0A2A2K5G3</accession>
<reference evidence="2 3" key="1">
    <citation type="journal article" date="2017" name="Curr. Biol.">
        <title>Genome architecture and evolution of a unichromosomal asexual nematode.</title>
        <authorList>
            <person name="Fradin H."/>
            <person name="Zegar C."/>
            <person name="Gutwein M."/>
            <person name="Lucas J."/>
            <person name="Kovtun M."/>
            <person name="Corcoran D."/>
            <person name="Baugh L.R."/>
            <person name="Kiontke K."/>
            <person name="Gunsalus K."/>
            <person name="Fitch D.H."/>
            <person name="Piano F."/>
        </authorList>
    </citation>
    <scope>NUCLEOTIDE SEQUENCE [LARGE SCALE GENOMIC DNA]</scope>
    <source>
        <strain evidence="2">PF1309</strain>
    </source>
</reference>
<feature type="compositionally biased region" description="Basic and acidic residues" evidence="1">
    <location>
        <begin position="261"/>
        <end position="320"/>
    </location>
</feature>
<feature type="compositionally biased region" description="Basic and acidic residues" evidence="1">
    <location>
        <begin position="184"/>
        <end position="254"/>
    </location>
</feature>
<keyword evidence="3" id="KW-1185">Reference proteome</keyword>
<name>A0A2A2K5G3_9BILA</name>
<comment type="caution">
    <text evidence="2">The sequence shown here is derived from an EMBL/GenBank/DDBJ whole genome shotgun (WGS) entry which is preliminary data.</text>
</comment>
<dbReference type="EMBL" id="LIAE01009585">
    <property type="protein sequence ID" value="PAV69145.1"/>
    <property type="molecule type" value="Genomic_DNA"/>
</dbReference>
<gene>
    <name evidence="2" type="ORF">WR25_05795</name>
</gene>
<proteinExistence type="predicted"/>
<feature type="compositionally biased region" description="Basic and acidic residues" evidence="1">
    <location>
        <begin position="383"/>
        <end position="394"/>
    </location>
</feature>
<feature type="region of interest" description="Disordered" evidence="1">
    <location>
        <begin position="596"/>
        <end position="638"/>
    </location>
</feature>
<dbReference type="Proteomes" id="UP000218231">
    <property type="component" value="Unassembled WGS sequence"/>
</dbReference>